<dbReference type="PROSITE" id="PS00678">
    <property type="entry name" value="WD_REPEATS_1"/>
    <property type="match status" value="1"/>
</dbReference>
<keyword evidence="10" id="KW-1185">Reference proteome</keyword>
<organism evidence="9 10">
    <name type="scientific">Pleodorina starrii</name>
    <dbReference type="NCBI Taxonomy" id="330485"/>
    <lineage>
        <taxon>Eukaryota</taxon>
        <taxon>Viridiplantae</taxon>
        <taxon>Chlorophyta</taxon>
        <taxon>core chlorophytes</taxon>
        <taxon>Chlorophyceae</taxon>
        <taxon>CS clade</taxon>
        <taxon>Chlamydomonadales</taxon>
        <taxon>Volvocaceae</taxon>
        <taxon>Pleodorina</taxon>
    </lineage>
</organism>
<dbReference type="EMBL" id="BRXU01000012">
    <property type="protein sequence ID" value="GLC55141.1"/>
    <property type="molecule type" value="Genomic_DNA"/>
</dbReference>
<dbReference type="PROSITE" id="PS50082">
    <property type="entry name" value="WD_REPEATS_2"/>
    <property type="match status" value="1"/>
</dbReference>
<dbReference type="OrthoDB" id="1935146at2759"/>
<feature type="region of interest" description="Disordered" evidence="8">
    <location>
        <begin position="57"/>
        <end position="227"/>
    </location>
</feature>
<dbReference type="InterPro" id="IPR001680">
    <property type="entry name" value="WD40_rpt"/>
</dbReference>
<reference evidence="9 10" key="1">
    <citation type="journal article" date="2023" name="Commun. Biol.">
        <title>Reorganization of the ancestral sex-determining regions during the evolution of trioecy in Pleodorina starrii.</title>
        <authorList>
            <person name="Takahashi K."/>
            <person name="Suzuki S."/>
            <person name="Kawai-Toyooka H."/>
            <person name="Yamamoto K."/>
            <person name="Hamaji T."/>
            <person name="Ootsuki R."/>
            <person name="Yamaguchi H."/>
            <person name="Kawachi M."/>
            <person name="Higashiyama T."/>
            <person name="Nozaki H."/>
        </authorList>
    </citation>
    <scope>NUCLEOTIDE SEQUENCE [LARGE SCALE GENOMIC DNA]</scope>
    <source>
        <strain evidence="9 10">NIES-4479</strain>
    </source>
</reference>
<dbReference type="PANTHER" id="PTHR18359">
    <property type="entry name" value="WD-REPEAT PROTEIN-RELATED"/>
    <property type="match status" value="1"/>
</dbReference>
<feature type="compositionally biased region" description="Gly residues" evidence="8">
    <location>
        <begin position="155"/>
        <end position="183"/>
    </location>
</feature>
<protein>
    <submittedName>
        <fullName evidence="9">U3 snoRNP protein</fullName>
    </submittedName>
</protein>
<dbReference type="InterPro" id="IPR019775">
    <property type="entry name" value="WD40_repeat_CS"/>
</dbReference>
<evidence type="ECO:0000256" key="7">
    <source>
        <dbReference type="PROSITE-ProRule" id="PRU00221"/>
    </source>
</evidence>
<evidence type="ECO:0000256" key="2">
    <source>
        <dbReference type="ARBA" id="ARBA00022552"/>
    </source>
</evidence>
<feature type="repeat" description="WD" evidence="7">
    <location>
        <begin position="461"/>
        <end position="502"/>
    </location>
</feature>
<dbReference type="Proteomes" id="UP001165080">
    <property type="component" value="Unassembled WGS sequence"/>
</dbReference>
<dbReference type="PROSITE" id="PS50294">
    <property type="entry name" value="WD_REPEATS_REGION"/>
    <property type="match status" value="1"/>
</dbReference>
<evidence type="ECO:0000256" key="1">
    <source>
        <dbReference type="ARBA" id="ARBA00004604"/>
    </source>
</evidence>
<feature type="compositionally biased region" description="Acidic residues" evidence="8">
    <location>
        <begin position="86"/>
        <end position="95"/>
    </location>
</feature>
<evidence type="ECO:0000256" key="6">
    <source>
        <dbReference type="ARBA" id="ARBA00025767"/>
    </source>
</evidence>
<dbReference type="GO" id="GO:0032040">
    <property type="term" value="C:small-subunit processome"/>
    <property type="evidence" value="ECO:0007669"/>
    <property type="project" value="TreeGrafter"/>
</dbReference>
<evidence type="ECO:0000256" key="4">
    <source>
        <dbReference type="ARBA" id="ARBA00022737"/>
    </source>
</evidence>
<dbReference type="InterPro" id="IPR036322">
    <property type="entry name" value="WD40_repeat_dom_sf"/>
</dbReference>
<dbReference type="InterPro" id="IPR045161">
    <property type="entry name" value="Utp18"/>
</dbReference>
<dbReference type="PANTHER" id="PTHR18359:SF0">
    <property type="entry name" value="U3 SMALL NUCLEOLAR RNA-ASSOCIATED PROTEIN 18 HOMOLOG"/>
    <property type="match status" value="1"/>
</dbReference>
<comment type="subcellular location">
    <subcellularLocation>
        <location evidence="1">Nucleus</location>
        <location evidence="1">Nucleolus</location>
    </subcellularLocation>
</comment>
<dbReference type="Gene3D" id="2.130.10.10">
    <property type="entry name" value="YVTN repeat-like/Quinoprotein amine dehydrogenase"/>
    <property type="match status" value="1"/>
</dbReference>
<dbReference type="GO" id="GO:0034388">
    <property type="term" value="C:Pwp2p-containing subcomplex of 90S preribosome"/>
    <property type="evidence" value="ECO:0007669"/>
    <property type="project" value="TreeGrafter"/>
</dbReference>
<dbReference type="InterPro" id="IPR015943">
    <property type="entry name" value="WD40/YVTN_repeat-like_dom_sf"/>
</dbReference>
<dbReference type="AlphaFoldDB" id="A0A9W6F496"/>
<feature type="compositionally biased region" description="Acidic residues" evidence="8">
    <location>
        <begin position="120"/>
        <end position="147"/>
    </location>
</feature>
<comment type="similarity">
    <text evidence="6">Belongs to the WD repeat UTP18 family.</text>
</comment>
<gene>
    <name evidence="9" type="primary">UTP18</name>
    <name evidence="9" type="ORF">PLESTB_000948300</name>
</gene>
<evidence type="ECO:0000256" key="3">
    <source>
        <dbReference type="ARBA" id="ARBA00022574"/>
    </source>
</evidence>
<dbReference type="SUPFAM" id="SSF50978">
    <property type="entry name" value="WD40 repeat-like"/>
    <property type="match status" value="1"/>
</dbReference>
<comment type="caution">
    <text evidence="9">The sequence shown here is derived from an EMBL/GenBank/DDBJ whole genome shotgun (WGS) entry which is preliminary data.</text>
</comment>
<evidence type="ECO:0000313" key="10">
    <source>
        <dbReference type="Proteomes" id="UP001165080"/>
    </source>
</evidence>
<name>A0A9W6F496_9CHLO</name>
<sequence>MNKPKKQRILYKEDEHAKAAELEAFLFGTVGEPSVIFNREERAGEEIDAKLVKQASRGGGLLHDSELNGSELFFEDTGGAVSSSSSDDDDDDDEGNGSGDGAGTAGVWMGLSSGGGSEAGAEEDEGDGEEEEREQAGEEEEEEEEAVEASPLGLRAGGEGAGRELGGVSKGGTGHGGVGGSGATGRKAGQRAPAWNDPDDAAGRVDLTASNRLRKLRTSEKQTTMDGSEYNAALRKQHQALNHQTSWARKRPAVAAGDADEDADEDATEAEALLGRAAGLMDRPAGRRLPPGQIETTRLKDANRCQPSEAVVQAARFHPNGHLLLTAGLDKKLRLFQVDGLRNPLMQGLHLDDMPITDAAFAAAAGGSGSGPGGDATAAAAAMDRVVLAGRRPHFYVYDMGAARVERVMGPVGCPLKSLERFAVSPLSASGPHGSESLVAFTGDSGFIPLVSLRSRQWVANLKMSGNVRALAFAPDGRELLSTGDDGVVHVWDLRTRRCRLAFTDVGNIGNASSLALSPNGKFVATGARSGVVNVYRRDEVEATAAHAATSGVAGGVAAAPLLVGHMSVTPARELLNLTTNVDTLVFSPDSQMLAMASRMKRDALRLVHLPSLTVFANWPTGRSPLHYVHCADFSPHCGMLTIGNAKGRALLYRLHHYQQA</sequence>
<evidence type="ECO:0000256" key="8">
    <source>
        <dbReference type="SAM" id="MobiDB-lite"/>
    </source>
</evidence>
<evidence type="ECO:0000256" key="5">
    <source>
        <dbReference type="ARBA" id="ARBA00023242"/>
    </source>
</evidence>
<keyword evidence="3 7" id="KW-0853">WD repeat</keyword>
<accession>A0A9W6F496</accession>
<feature type="region of interest" description="Disordered" evidence="8">
    <location>
        <begin position="240"/>
        <end position="266"/>
    </location>
</feature>
<proteinExistence type="inferred from homology"/>
<evidence type="ECO:0000313" key="9">
    <source>
        <dbReference type="EMBL" id="GLC55141.1"/>
    </source>
</evidence>
<feature type="compositionally biased region" description="Low complexity" evidence="8">
    <location>
        <begin position="75"/>
        <end position="85"/>
    </location>
</feature>
<dbReference type="GO" id="GO:0006364">
    <property type="term" value="P:rRNA processing"/>
    <property type="evidence" value="ECO:0007669"/>
    <property type="project" value="UniProtKB-KW"/>
</dbReference>
<dbReference type="SMART" id="SM00320">
    <property type="entry name" value="WD40"/>
    <property type="match status" value="4"/>
</dbReference>
<keyword evidence="5" id="KW-0539">Nucleus</keyword>
<keyword evidence="4" id="KW-0677">Repeat</keyword>
<keyword evidence="2" id="KW-0698">rRNA processing</keyword>
<dbReference type="Pfam" id="PF00400">
    <property type="entry name" value="WD40"/>
    <property type="match status" value="3"/>
</dbReference>